<gene>
    <name evidence="3" type="ORF">NUH88_09395</name>
</gene>
<keyword evidence="4" id="KW-1185">Reference proteome</keyword>
<reference evidence="3" key="1">
    <citation type="submission" date="2022-08" db="EMBL/GenBank/DDBJ databases">
        <title>Nisaea acidiphila sp. nov., isolated from a marine algal debris and emended description of the genus Nisaea Urios et al. 2008.</title>
        <authorList>
            <person name="Kwon K."/>
        </authorList>
    </citation>
    <scope>NUCLEOTIDE SEQUENCE</scope>
    <source>
        <strain evidence="3">MEBiC11861</strain>
    </source>
</reference>
<dbReference type="AlphaFoldDB" id="A0A9J7B2L8"/>
<dbReference type="Gene3D" id="3.10.129.10">
    <property type="entry name" value="Hotdog Thioesterase"/>
    <property type="match status" value="1"/>
</dbReference>
<keyword evidence="1" id="KW-0456">Lyase</keyword>
<evidence type="ECO:0000256" key="1">
    <source>
        <dbReference type="ARBA" id="ARBA00023239"/>
    </source>
</evidence>
<dbReference type="InterPro" id="IPR050965">
    <property type="entry name" value="UPF0336/Enoyl-CoA_hydratase"/>
</dbReference>
<dbReference type="InterPro" id="IPR002539">
    <property type="entry name" value="MaoC-like_dom"/>
</dbReference>
<proteinExistence type="predicted"/>
<feature type="domain" description="MaoC-like" evidence="2">
    <location>
        <begin position="22"/>
        <end position="126"/>
    </location>
</feature>
<dbReference type="GO" id="GO:0019171">
    <property type="term" value="F:(3R)-hydroxyacyl-[acyl-carrier-protein] dehydratase activity"/>
    <property type="evidence" value="ECO:0007669"/>
    <property type="project" value="TreeGrafter"/>
</dbReference>
<sequence>MSHAPEKIGRYYLEDLAPGMRAEFSRKVTGPMVDEFADVSGDRNPLHFDEDYARGTIFRERIVHGMLSAGFFSTLFGTVMPGQGSIYLKQNLKFTAPVRYGDLVKAVVEVLEIQEEKSRVHFATRCLVNEQLVIDGDALIMVPSRPQ</sequence>
<dbReference type="InterPro" id="IPR029069">
    <property type="entry name" value="HotDog_dom_sf"/>
</dbReference>
<dbReference type="Pfam" id="PF01575">
    <property type="entry name" value="MaoC_dehydratas"/>
    <property type="match status" value="1"/>
</dbReference>
<dbReference type="GO" id="GO:0006633">
    <property type="term" value="P:fatty acid biosynthetic process"/>
    <property type="evidence" value="ECO:0007669"/>
    <property type="project" value="TreeGrafter"/>
</dbReference>
<dbReference type="RefSeq" id="WP_257771647.1">
    <property type="nucleotide sequence ID" value="NZ_CP102480.1"/>
</dbReference>
<dbReference type="CDD" id="cd03449">
    <property type="entry name" value="R_hydratase"/>
    <property type="match status" value="1"/>
</dbReference>
<dbReference type="Proteomes" id="UP001060336">
    <property type="component" value="Chromosome"/>
</dbReference>
<evidence type="ECO:0000313" key="3">
    <source>
        <dbReference type="EMBL" id="UUX51901.1"/>
    </source>
</evidence>
<dbReference type="PANTHER" id="PTHR43437:SF3">
    <property type="entry name" value="HYDROXYACYL-THIOESTER DEHYDRATASE TYPE 2, MITOCHONDRIAL"/>
    <property type="match status" value="1"/>
</dbReference>
<name>A0A9J7B2L8_9PROT</name>
<accession>A0A9J7B2L8</accession>
<organism evidence="3 4">
    <name type="scientific">Nisaea acidiphila</name>
    <dbReference type="NCBI Taxonomy" id="1862145"/>
    <lineage>
        <taxon>Bacteria</taxon>
        <taxon>Pseudomonadati</taxon>
        <taxon>Pseudomonadota</taxon>
        <taxon>Alphaproteobacteria</taxon>
        <taxon>Rhodospirillales</taxon>
        <taxon>Thalassobaculaceae</taxon>
        <taxon>Nisaea</taxon>
    </lineage>
</organism>
<evidence type="ECO:0000313" key="4">
    <source>
        <dbReference type="Proteomes" id="UP001060336"/>
    </source>
</evidence>
<dbReference type="KEGG" id="naci:NUH88_09395"/>
<dbReference type="FunFam" id="3.10.129.10:FF:000042">
    <property type="entry name" value="MaoC domain protein dehydratase"/>
    <property type="match status" value="1"/>
</dbReference>
<protein>
    <submittedName>
        <fullName evidence="3">MaoC family dehydratase</fullName>
    </submittedName>
</protein>
<dbReference type="PANTHER" id="PTHR43437">
    <property type="entry name" value="HYDROXYACYL-THIOESTER DEHYDRATASE TYPE 2, MITOCHONDRIAL-RELATED"/>
    <property type="match status" value="1"/>
</dbReference>
<dbReference type="SUPFAM" id="SSF54637">
    <property type="entry name" value="Thioesterase/thiol ester dehydrase-isomerase"/>
    <property type="match status" value="1"/>
</dbReference>
<evidence type="ECO:0000259" key="2">
    <source>
        <dbReference type="Pfam" id="PF01575"/>
    </source>
</evidence>
<dbReference type="EMBL" id="CP102480">
    <property type="protein sequence ID" value="UUX51901.1"/>
    <property type="molecule type" value="Genomic_DNA"/>
</dbReference>